<comment type="caution">
    <text evidence="5">The sequence shown here is derived from an EMBL/GenBank/DDBJ whole genome shotgun (WGS) entry which is preliminary data.</text>
</comment>
<feature type="domain" description="6-phosphogluconate dehydrogenase C-terminal" evidence="4">
    <location>
        <begin position="33"/>
        <end position="76"/>
    </location>
</feature>
<evidence type="ECO:0000313" key="5">
    <source>
        <dbReference type="EMBL" id="PIT87307.1"/>
    </source>
</evidence>
<keyword evidence="2" id="KW-0560">Oxidoreductase</keyword>
<dbReference type="InterPro" id="IPR008927">
    <property type="entry name" value="6-PGluconate_DH-like_C_sf"/>
</dbReference>
<dbReference type="GO" id="GO:0004616">
    <property type="term" value="F:phosphogluconate dehydrogenase (decarboxylating) activity"/>
    <property type="evidence" value="ECO:0007669"/>
    <property type="project" value="InterPro"/>
</dbReference>
<dbReference type="PANTHER" id="PTHR11811">
    <property type="entry name" value="6-PHOSPHOGLUCONATE DEHYDROGENASE"/>
    <property type="match status" value="1"/>
</dbReference>
<organism evidence="5 6">
    <name type="scientific">Candidatus Magasanikbacteria bacterium CG10_big_fil_rev_8_21_14_0_10_40_10</name>
    <dbReference type="NCBI Taxonomy" id="1974648"/>
    <lineage>
        <taxon>Bacteria</taxon>
        <taxon>Candidatus Magasanikiibacteriota</taxon>
    </lineage>
</organism>
<dbReference type="Gene3D" id="1.10.1040.10">
    <property type="entry name" value="N-(1-d-carboxylethyl)-l-norvaline Dehydrogenase, domain 2"/>
    <property type="match status" value="1"/>
</dbReference>
<keyword evidence="3" id="KW-0311">Gluconate utilization</keyword>
<evidence type="ECO:0000256" key="1">
    <source>
        <dbReference type="ARBA" id="ARBA00008419"/>
    </source>
</evidence>
<dbReference type="Pfam" id="PF00393">
    <property type="entry name" value="6PGD"/>
    <property type="match status" value="1"/>
</dbReference>
<dbReference type="Proteomes" id="UP000231183">
    <property type="component" value="Unassembled WGS sequence"/>
</dbReference>
<dbReference type="Gene3D" id="3.40.50.720">
    <property type="entry name" value="NAD(P)-binding Rossmann-like Domain"/>
    <property type="match status" value="1"/>
</dbReference>
<feature type="non-terminal residue" evidence="5">
    <location>
        <position position="110"/>
    </location>
</feature>
<gene>
    <name evidence="5" type="ORF">COU31_03635</name>
</gene>
<evidence type="ECO:0000313" key="6">
    <source>
        <dbReference type="Proteomes" id="UP000231183"/>
    </source>
</evidence>
<dbReference type="InterPro" id="IPR006114">
    <property type="entry name" value="6PGDH_C"/>
</dbReference>
<dbReference type="AlphaFoldDB" id="A0A2M6W3E8"/>
<evidence type="ECO:0000259" key="4">
    <source>
        <dbReference type="Pfam" id="PF00393"/>
    </source>
</evidence>
<evidence type="ECO:0000256" key="3">
    <source>
        <dbReference type="ARBA" id="ARBA00023064"/>
    </source>
</evidence>
<evidence type="ECO:0000256" key="2">
    <source>
        <dbReference type="ARBA" id="ARBA00023002"/>
    </source>
</evidence>
<name>A0A2M6W3E8_9BACT</name>
<protein>
    <submittedName>
        <fullName evidence="5">6-phosphogluconate dehydrogenase (Decarboxylating)</fullName>
    </submittedName>
</protein>
<dbReference type="GO" id="GO:0019521">
    <property type="term" value="P:D-gluconate metabolic process"/>
    <property type="evidence" value="ECO:0007669"/>
    <property type="project" value="UniProtKB-KW"/>
</dbReference>
<dbReference type="InterPro" id="IPR013328">
    <property type="entry name" value="6PGD_dom2"/>
</dbReference>
<dbReference type="SUPFAM" id="SSF48179">
    <property type="entry name" value="6-phosphogluconate dehydrogenase C-terminal domain-like"/>
    <property type="match status" value="1"/>
</dbReference>
<proteinExistence type="inferred from homology"/>
<sequence length="110" mass="11982">MVGGDKKIYEKSKPIFDAMSDTASGYMGVAGAGHFAKMVHNGIEYGMMQALAEGFAILKKAPFKFRLRDVANVYNQNSIITSRLTGWLEEGFKEYGDNLKKASGVVAHTG</sequence>
<dbReference type="InterPro" id="IPR006183">
    <property type="entry name" value="Pgluconate_DH"/>
</dbReference>
<accession>A0A2M6W3E8</accession>
<reference evidence="6" key="1">
    <citation type="submission" date="2017-09" db="EMBL/GenBank/DDBJ databases">
        <title>Depth-based differentiation of microbial function through sediment-hosted aquifers and enrichment of novel symbionts in the deep terrestrial subsurface.</title>
        <authorList>
            <person name="Probst A.J."/>
            <person name="Ladd B."/>
            <person name="Jarett J.K."/>
            <person name="Geller-Mcgrath D.E."/>
            <person name="Sieber C.M.K."/>
            <person name="Emerson J.B."/>
            <person name="Anantharaman K."/>
            <person name="Thomas B.C."/>
            <person name="Malmstrom R."/>
            <person name="Stieglmeier M."/>
            <person name="Klingl A."/>
            <person name="Woyke T."/>
            <person name="Ryan C.M."/>
            <person name="Banfield J.F."/>
        </authorList>
    </citation>
    <scope>NUCLEOTIDE SEQUENCE [LARGE SCALE GENOMIC DNA]</scope>
</reference>
<comment type="similarity">
    <text evidence="1">Belongs to the 6-phosphogluconate dehydrogenase family.</text>
</comment>
<dbReference type="GO" id="GO:0006098">
    <property type="term" value="P:pentose-phosphate shunt"/>
    <property type="evidence" value="ECO:0007669"/>
    <property type="project" value="InterPro"/>
</dbReference>
<dbReference type="EMBL" id="PFBX01000039">
    <property type="protein sequence ID" value="PIT87307.1"/>
    <property type="molecule type" value="Genomic_DNA"/>
</dbReference>